<dbReference type="EMBL" id="AMCI01001276">
    <property type="protein sequence ID" value="EJX06054.1"/>
    <property type="molecule type" value="Genomic_DNA"/>
</dbReference>
<proteinExistence type="predicted"/>
<protein>
    <submittedName>
        <fullName evidence="2">Membrane protein</fullName>
    </submittedName>
</protein>
<feature type="transmembrane region" description="Helical" evidence="1">
    <location>
        <begin position="199"/>
        <end position="219"/>
    </location>
</feature>
<evidence type="ECO:0000256" key="1">
    <source>
        <dbReference type="SAM" id="Phobius"/>
    </source>
</evidence>
<organism evidence="2">
    <name type="scientific">gut metagenome</name>
    <dbReference type="NCBI Taxonomy" id="749906"/>
    <lineage>
        <taxon>unclassified sequences</taxon>
        <taxon>metagenomes</taxon>
        <taxon>organismal metagenomes</taxon>
    </lineage>
</organism>
<name>J9GGJ2_9ZZZZ</name>
<comment type="caution">
    <text evidence="2">The sequence shown here is derived from an EMBL/GenBank/DDBJ whole genome shotgun (WGS) entry which is preliminary data.</text>
</comment>
<reference evidence="2" key="1">
    <citation type="journal article" date="2012" name="PLoS ONE">
        <title>Gene sets for utilization of primary and secondary nutrition supplies in the distal gut of endangered iberian lynx.</title>
        <authorList>
            <person name="Alcaide M."/>
            <person name="Messina E."/>
            <person name="Richter M."/>
            <person name="Bargiela R."/>
            <person name="Peplies J."/>
            <person name="Huws S.A."/>
            <person name="Newbold C.J."/>
            <person name="Golyshin P.N."/>
            <person name="Simon M.A."/>
            <person name="Lopez G."/>
            <person name="Yakimov M.M."/>
            <person name="Ferrer M."/>
        </authorList>
    </citation>
    <scope>NUCLEOTIDE SEQUENCE</scope>
</reference>
<dbReference type="AlphaFoldDB" id="J9GGJ2"/>
<evidence type="ECO:0000313" key="2">
    <source>
        <dbReference type="EMBL" id="EJX06054.1"/>
    </source>
</evidence>
<keyword evidence="1" id="KW-0812">Transmembrane</keyword>
<sequence>MCLLEWYAVTLLLLGWLLHSFDIEVFFIQVNKDMVSEIDGIIGVLYLFDDIAFLIEATADGLHFFIREDSVQFLDGIVVFLFSFRREGHQIRPVYLEYLAEQFHFFLAGRVKLFYETDAVVAVNHCCRFRRQGSGLTVKVDDTFLYIGMLFLEFLEDFALGRFWIKGEQLVYEGFDTVKTLFRCRKVQKFFNRQDSGSVNNFLVGMVYQHIAVGFVFLAEEDDVYSEVLLHFLLQFFLIGAYVQILFQVGSELAVACFVLVVLLEQGFYFCYGEFLLDSSALFDIDLFFFLEDFVAHGGHDGFELGKGGEAVLLGCMQVIFCFLFSICSKYLVYYDL</sequence>
<gene>
    <name evidence="2" type="ORF">EVA_05838</name>
</gene>
<feature type="transmembrane region" description="Helical" evidence="1">
    <location>
        <begin position="311"/>
        <end position="333"/>
    </location>
</feature>
<keyword evidence="1" id="KW-0472">Membrane</keyword>
<keyword evidence="1" id="KW-1133">Transmembrane helix</keyword>
<accession>J9GGJ2</accession>
<feature type="transmembrane region" description="Helical" evidence="1">
    <location>
        <begin position="6"/>
        <end position="28"/>
    </location>
</feature>